<dbReference type="Gene3D" id="3.30.420.380">
    <property type="match status" value="1"/>
</dbReference>
<keyword evidence="2" id="KW-1185">Reference proteome</keyword>
<dbReference type="InterPro" id="IPR043129">
    <property type="entry name" value="ATPase_NBD"/>
</dbReference>
<name>A0A4R2FFY4_9GAMM</name>
<gene>
    <name evidence="1" type="ORF">EDC91_10733</name>
</gene>
<proteinExistence type="predicted"/>
<dbReference type="SUPFAM" id="SSF53067">
    <property type="entry name" value="Actin-like ATPase domain"/>
    <property type="match status" value="1"/>
</dbReference>
<dbReference type="EMBL" id="SLWF01000007">
    <property type="protein sequence ID" value="TCN86283.1"/>
    <property type="molecule type" value="Genomic_DNA"/>
</dbReference>
<protein>
    <submittedName>
        <fullName evidence="1">MSHA biogenesis protein MshI</fullName>
    </submittedName>
</protein>
<dbReference type="Proteomes" id="UP000294832">
    <property type="component" value="Unassembled WGS sequence"/>
</dbReference>
<reference evidence="1 2" key="1">
    <citation type="submission" date="2019-03" db="EMBL/GenBank/DDBJ databases">
        <title>Freshwater and sediment microbial communities from various areas in North America, analyzing microbe dynamics in response to fracking.</title>
        <authorList>
            <person name="Lamendella R."/>
        </authorList>
    </citation>
    <scope>NUCLEOTIDE SEQUENCE [LARGE SCALE GENOMIC DNA]</scope>
    <source>
        <strain evidence="1 2">74A</strain>
    </source>
</reference>
<comment type="caution">
    <text evidence="1">The sequence shown here is derived from an EMBL/GenBank/DDBJ whole genome shotgun (WGS) entry which is preliminary data.</text>
</comment>
<organism evidence="1 2">
    <name type="scientific">Shewanella fodinae</name>
    <dbReference type="NCBI Taxonomy" id="552357"/>
    <lineage>
        <taxon>Bacteria</taxon>
        <taxon>Pseudomonadati</taxon>
        <taxon>Pseudomonadota</taxon>
        <taxon>Gammaproteobacteria</taxon>
        <taxon>Alteromonadales</taxon>
        <taxon>Shewanellaceae</taxon>
        <taxon>Shewanella</taxon>
    </lineage>
</organism>
<dbReference type="RefSeq" id="WP_133038446.1">
    <property type="nucleotide sequence ID" value="NZ_SLWF01000007.1"/>
</dbReference>
<evidence type="ECO:0000313" key="2">
    <source>
        <dbReference type="Proteomes" id="UP000294832"/>
    </source>
</evidence>
<accession>A0A4R2FFY4</accession>
<sequence length="291" mass="31945">MANKRLLKMPFIKPRQAAAPTGIFLGTEALWVYRSGTATAPYSACYPHSQNWSSLFHSLAAELGPAAMQLVLCPTYYQLVIADKPAVPPEEIPQALLWSVKDMVAMPPQNIHLDYFESPLANSNKLQVVITDKTELTTIVQSADAAGMNFAGISVEELMPTNLFADESHARLVISHVPGEEVLLTVVRGGELCMHRRIRGFRELDTVGVEALRLGVADNLSLEIQRSMDFFESQLRQPPVASIDLLVQGETDALAKAVAVNFNQPVKVVDCDQVGAKMAELAFSEWQRGRA</sequence>
<dbReference type="OrthoDB" id="5296002at2"/>
<evidence type="ECO:0000313" key="1">
    <source>
        <dbReference type="EMBL" id="TCN86283.1"/>
    </source>
</evidence>
<dbReference type="AlphaFoldDB" id="A0A4R2FFY4"/>